<keyword evidence="1" id="KW-0175">Coiled coil</keyword>
<feature type="coiled-coil region" evidence="1">
    <location>
        <begin position="120"/>
        <end position="214"/>
    </location>
</feature>
<organism evidence="3">
    <name type="scientific">Attheya septentrionalis</name>
    <dbReference type="NCBI Taxonomy" id="420275"/>
    <lineage>
        <taxon>Eukaryota</taxon>
        <taxon>Sar</taxon>
        <taxon>Stramenopiles</taxon>
        <taxon>Ochrophyta</taxon>
        <taxon>Bacillariophyta</taxon>
        <taxon>Coscinodiscophyceae</taxon>
        <taxon>Chaetocerotophycidae</taxon>
        <taxon>Chaetocerotales</taxon>
        <taxon>Attheyaceae</taxon>
        <taxon>Attheya</taxon>
    </lineage>
</organism>
<sequence length="306" mass="34635">MATEELTNDAIQEVQEAPEQVQKMIDDPSNIITEKLSGDQYDQKESSKTSTSLTSDESSMFSSEGVGLEDDLSQGEDVDDILENEDSDDEEEEEEEEDDMSIVSDTTQNLLSIAKDRVHQQQLDERLHEMVELNADLEKQLKQSKSEMQHAVANKCDMENRLFELEVKLTDCKRLNNDLQAKAANVTQVQAQHEAQLMNEISDLVSRYDELDAKFTKGIKERDDVISERDEQIKSLKDLVRNTVEESELSPMRSYFNIQEESEKTVSDAKAEEEMLLSNLGSLQTNDTEPVVHATLQAGADNVHEL</sequence>
<dbReference type="EMBL" id="HBHQ01021591">
    <property type="protein sequence ID" value="CAD9822752.1"/>
    <property type="molecule type" value="Transcribed_RNA"/>
</dbReference>
<reference evidence="3" key="1">
    <citation type="submission" date="2021-01" db="EMBL/GenBank/DDBJ databases">
        <authorList>
            <person name="Corre E."/>
            <person name="Pelletier E."/>
            <person name="Niang G."/>
            <person name="Scheremetjew M."/>
            <person name="Finn R."/>
            <person name="Kale V."/>
            <person name="Holt S."/>
            <person name="Cochrane G."/>
            <person name="Meng A."/>
            <person name="Brown T."/>
            <person name="Cohen L."/>
        </authorList>
    </citation>
    <scope>NUCLEOTIDE SEQUENCE</scope>
    <source>
        <strain evidence="3">CCMP2084</strain>
    </source>
</reference>
<proteinExistence type="predicted"/>
<name>A0A7S2XR88_9STRA</name>
<accession>A0A7S2XR88</accession>
<evidence type="ECO:0000313" key="3">
    <source>
        <dbReference type="EMBL" id="CAD9822752.1"/>
    </source>
</evidence>
<protein>
    <submittedName>
        <fullName evidence="3">Uncharacterized protein</fullName>
    </submittedName>
</protein>
<evidence type="ECO:0000256" key="2">
    <source>
        <dbReference type="SAM" id="MobiDB-lite"/>
    </source>
</evidence>
<gene>
    <name evidence="3" type="ORF">ASEP1449_LOCUS14586</name>
</gene>
<feature type="region of interest" description="Disordered" evidence="2">
    <location>
        <begin position="1"/>
        <end position="103"/>
    </location>
</feature>
<evidence type="ECO:0000256" key="1">
    <source>
        <dbReference type="SAM" id="Coils"/>
    </source>
</evidence>
<feature type="compositionally biased region" description="Low complexity" evidence="2">
    <location>
        <begin position="48"/>
        <end position="64"/>
    </location>
</feature>
<dbReference type="AlphaFoldDB" id="A0A7S2XR88"/>
<feature type="compositionally biased region" description="Acidic residues" evidence="2">
    <location>
        <begin position="67"/>
        <end position="100"/>
    </location>
</feature>